<dbReference type="OrthoDB" id="5412288at2759"/>
<feature type="compositionally biased region" description="Low complexity" evidence="3">
    <location>
        <begin position="15"/>
        <end position="26"/>
    </location>
</feature>
<proteinExistence type="predicted"/>
<dbReference type="InterPro" id="IPR019622">
    <property type="entry name" value="Rrn9_dom"/>
</dbReference>
<feature type="compositionally biased region" description="Basic and acidic residues" evidence="3">
    <location>
        <begin position="655"/>
        <end position="670"/>
    </location>
</feature>
<dbReference type="PRINTS" id="PR00929">
    <property type="entry name" value="ATHOOK"/>
</dbReference>
<feature type="compositionally biased region" description="Basic residues" evidence="3">
    <location>
        <begin position="671"/>
        <end position="683"/>
    </location>
</feature>
<evidence type="ECO:0000313" key="6">
    <source>
        <dbReference type="Proteomes" id="UP000325902"/>
    </source>
</evidence>
<feature type="region of interest" description="Disordered" evidence="3">
    <location>
        <begin position="310"/>
        <end position="495"/>
    </location>
</feature>
<dbReference type="GO" id="GO:0003677">
    <property type="term" value="F:DNA binding"/>
    <property type="evidence" value="ECO:0007669"/>
    <property type="project" value="InterPro"/>
</dbReference>
<accession>A0A5N5D8P4</accession>
<comment type="subcellular location">
    <subcellularLocation>
        <location evidence="1">Nucleus</location>
    </subcellularLocation>
</comment>
<dbReference type="SMART" id="SM00384">
    <property type="entry name" value="AT_hook"/>
    <property type="match status" value="3"/>
</dbReference>
<gene>
    <name evidence="5" type="ORF">DBV05_g7139</name>
</gene>
<feature type="region of interest" description="Disordered" evidence="3">
    <location>
        <begin position="523"/>
        <end position="630"/>
    </location>
</feature>
<feature type="region of interest" description="Disordered" evidence="3">
    <location>
        <begin position="218"/>
        <end position="291"/>
    </location>
</feature>
<feature type="compositionally biased region" description="Basic residues" evidence="3">
    <location>
        <begin position="311"/>
        <end position="321"/>
    </location>
</feature>
<feature type="compositionally biased region" description="Acidic residues" evidence="3">
    <location>
        <begin position="49"/>
        <end position="65"/>
    </location>
</feature>
<evidence type="ECO:0000313" key="5">
    <source>
        <dbReference type="EMBL" id="KAB2574196.1"/>
    </source>
</evidence>
<feature type="domain" description="Rrn9" evidence="4">
    <location>
        <begin position="102"/>
        <end position="175"/>
    </location>
</feature>
<feature type="compositionally biased region" description="Low complexity" evidence="3">
    <location>
        <begin position="449"/>
        <end position="463"/>
    </location>
</feature>
<feature type="compositionally biased region" description="Basic and acidic residues" evidence="3">
    <location>
        <begin position="251"/>
        <end position="261"/>
    </location>
</feature>
<feature type="compositionally biased region" description="Polar residues" evidence="3">
    <location>
        <begin position="422"/>
        <end position="434"/>
    </location>
</feature>
<keyword evidence="6" id="KW-1185">Reference proteome</keyword>
<evidence type="ECO:0000259" key="4">
    <source>
        <dbReference type="Pfam" id="PF10680"/>
    </source>
</evidence>
<evidence type="ECO:0000256" key="3">
    <source>
        <dbReference type="SAM" id="MobiDB-lite"/>
    </source>
</evidence>
<dbReference type="Proteomes" id="UP000325902">
    <property type="component" value="Unassembled WGS sequence"/>
</dbReference>
<reference evidence="5 6" key="1">
    <citation type="journal article" date="2019" name="Sci. Rep.">
        <title>A multi-omics analysis of the grapevine pathogen Lasiodiplodia theobromae reveals that temperature affects the expression of virulence- and pathogenicity-related genes.</title>
        <authorList>
            <person name="Felix C."/>
            <person name="Meneses R."/>
            <person name="Goncalves M.F.M."/>
            <person name="Tilleman L."/>
            <person name="Duarte A.S."/>
            <person name="Jorrin-Novo J.V."/>
            <person name="Van de Peer Y."/>
            <person name="Deforce D."/>
            <person name="Van Nieuwerburgh F."/>
            <person name="Esteves A.C."/>
            <person name="Alves A."/>
        </authorList>
    </citation>
    <scope>NUCLEOTIDE SEQUENCE [LARGE SCALE GENOMIC DNA]</scope>
    <source>
        <strain evidence="5 6">LA-SOL3</strain>
    </source>
</reference>
<dbReference type="InterPro" id="IPR017956">
    <property type="entry name" value="AT_hook_DNA-bd_motif"/>
</dbReference>
<comment type="caution">
    <text evidence="5">The sequence shown here is derived from an EMBL/GenBank/DDBJ whole genome shotgun (WGS) entry which is preliminary data.</text>
</comment>
<feature type="region of interest" description="Disordered" evidence="3">
    <location>
        <begin position="128"/>
        <end position="161"/>
    </location>
</feature>
<dbReference type="PROSITE" id="PS00354">
    <property type="entry name" value="HMGI_Y"/>
    <property type="match status" value="1"/>
</dbReference>
<dbReference type="EMBL" id="VCHE01000047">
    <property type="protein sequence ID" value="KAB2574196.1"/>
    <property type="molecule type" value="Genomic_DNA"/>
</dbReference>
<dbReference type="GO" id="GO:0006355">
    <property type="term" value="P:regulation of DNA-templated transcription"/>
    <property type="evidence" value="ECO:0007669"/>
    <property type="project" value="InterPro"/>
</dbReference>
<dbReference type="AlphaFoldDB" id="A0A5N5D8P4"/>
<feature type="region of interest" description="Disordered" evidence="3">
    <location>
        <begin position="1"/>
        <end position="84"/>
    </location>
</feature>
<evidence type="ECO:0000256" key="1">
    <source>
        <dbReference type="ARBA" id="ARBA00004123"/>
    </source>
</evidence>
<feature type="compositionally biased region" description="Acidic residues" evidence="3">
    <location>
        <begin position="553"/>
        <end position="564"/>
    </location>
</feature>
<name>A0A5N5D8P4_9PEZI</name>
<feature type="compositionally biased region" description="Basic and acidic residues" evidence="3">
    <location>
        <begin position="277"/>
        <end position="289"/>
    </location>
</feature>
<feature type="compositionally biased region" description="Acidic residues" evidence="3">
    <location>
        <begin position="579"/>
        <end position="605"/>
    </location>
</feature>
<keyword evidence="2" id="KW-0539">Nucleus</keyword>
<dbReference type="GO" id="GO:0005634">
    <property type="term" value="C:nucleus"/>
    <property type="evidence" value="ECO:0007669"/>
    <property type="project" value="UniProtKB-SubCell"/>
</dbReference>
<feature type="region of interest" description="Disordered" evidence="3">
    <location>
        <begin position="653"/>
        <end position="683"/>
    </location>
</feature>
<protein>
    <recommendedName>
        <fullName evidence="4">Rrn9 domain-containing protein</fullName>
    </recommendedName>
</protein>
<evidence type="ECO:0000256" key="2">
    <source>
        <dbReference type="ARBA" id="ARBA00023242"/>
    </source>
</evidence>
<dbReference type="Pfam" id="PF10680">
    <property type="entry name" value="RRN9"/>
    <property type="match status" value="1"/>
</dbReference>
<sequence>MSLFGGPLPANARESSPYYRSSSLPLPSSPPPVPHTDDDAPVSSIERDPDQDDEAVNAANDDESSGSEYTTSDSEDNRPRFQGKWQTYRRHIQEERDLTESLAKLRAEDLALHLYDAHALKRRLLAEKAARRAAGEEAGDADDESDEDDGQWKPPRAWTAWPLEPEHVPRPYERFTILPTIDPDEEFTFRRPGHDRQRPIRDIKEILVGLVQKNAKERWNKKEWADETDPEAGEERSASRRSSHAASDGATADRMDTDGHGPNRGASARRAATPTGSRREFILDDDRAYEALGPTTRSIVSKLNDVLMAVHQRKSRGRGRKSQRDTATATDTEASRSRSTKRRKKMQNASEGETKVKRRRGRPPKSASQTPGPDSTPHVTEGEETSASAKKRGRGRPKKYDRLPGESYYMARKRLAAAGQLPGSNPSSRAQTTEPEPDRASSRPPTPNNPSAATAALLARPRSNSTSSEDDSDGPETGGKQPLRRGGKAPPLKNWRDVLGKASSLGGFSEAAIARATRRCAELFGEDRTVRTADGGGAVDEPAEEVRPGQDVAGEEPAAEEDAGEGPSAPRPPRVEAPQVEEEPSEEEADQPGDTDWADDEEDGDGNNRPAWDGSSLACPHSDCERHTKPYAKLWRLREHVKRTHKYTLDAPRINSKEWKKWIKEKEKSKSAKPKRKGKEKAK</sequence>
<feature type="compositionally biased region" description="Acidic residues" evidence="3">
    <location>
        <begin position="137"/>
        <end position="149"/>
    </location>
</feature>
<organism evidence="5 6">
    <name type="scientific">Lasiodiplodia theobromae</name>
    <dbReference type="NCBI Taxonomy" id="45133"/>
    <lineage>
        <taxon>Eukaryota</taxon>
        <taxon>Fungi</taxon>
        <taxon>Dikarya</taxon>
        <taxon>Ascomycota</taxon>
        <taxon>Pezizomycotina</taxon>
        <taxon>Dothideomycetes</taxon>
        <taxon>Dothideomycetes incertae sedis</taxon>
        <taxon>Botryosphaeriales</taxon>
        <taxon>Botryosphaeriaceae</taxon>
        <taxon>Lasiodiplodia</taxon>
    </lineage>
</organism>
<dbReference type="InterPro" id="IPR000637">
    <property type="entry name" value="HMGI/Y_DNA-bd_CS"/>
</dbReference>